<feature type="non-terminal residue" evidence="1">
    <location>
        <position position="194"/>
    </location>
</feature>
<organism evidence="1 2">
    <name type="scientific">Heterotrigona itama</name>
    <dbReference type="NCBI Taxonomy" id="395501"/>
    <lineage>
        <taxon>Eukaryota</taxon>
        <taxon>Metazoa</taxon>
        <taxon>Ecdysozoa</taxon>
        <taxon>Arthropoda</taxon>
        <taxon>Hexapoda</taxon>
        <taxon>Insecta</taxon>
        <taxon>Pterygota</taxon>
        <taxon>Neoptera</taxon>
        <taxon>Endopterygota</taxon>
        <taxon>Hymenoptera</taxon>
        <taxon>Apocrita</taxon>
        <taxon>Aculeata</taxon>
        <taxon>Apoidea</taxon>
        <taxon>Anthophila</taxon>
        <taxon>Apidae</taxon>
        <taxon>Heterotrigona</taxon>
    </lineage>
</organism>
<name>A0A6V7HJ81_9HYME</name>
<keyword evidence="2" id="KW-1185">Reference proteome</keyword>
<evidence type="ECO:0000313" key="2">
    <source>
        <dbReference type="Proteomes" id="UP000752696"/>
    </source>
</evidence>
<dbReference type="AlphaFoldDB" id="A0A6V7HJ81"/>
<sequence>AKATTVIRKIKTLEGQNNLGVEDFIRDIRNARLQCNDKYMLLKLILLEKLYNKNINDYNIRFRRGLKELKYAAQNKHKIAINRRIVIEEGNIDKQIYIINIKPEIETILMANEPATVEKSEGKTMKMEAKVKSQYRPIPEDGMASQPSISEYRHAISKSHLILGNEGVKLHTNVNLASGEGHVKEAMIESKQTM</sequence>
<feature type="non-terminal residue" evidence="1">
    <location>
        <position position="1"/>
    </location>
</feature>
<proteinExistence type="predicted"/>
<comment type="caution">
    <text evidence="1">The sequence shown here is derived from an EMBL/GenBank/DDBJ whole genome shotgun (WGS) entry which is preliminary data.</text>
</comment>
<reference evidence="1" key="1">
    <citation type="submission" date="2020-07" db="EMBL/GenBank/DDBJ databases">
        <authorList>
            <person name="Nazaruddin N."/>
        </authorList>
    </citation>
    <scope>NUCLEOTIDE SEQUENCE</scope>
</reference>
<accession>A0A6V7HJ81</accession>
<dbReference type="OrthoDB" id="7608396at2759"/>
<evidence type="ECO:0000313" key="1">
    <source>
        <dbReference type="EMBL" id="CAD1480652.1"/>
    </source>
</evidence>
<dbReference type="EMBL" id="CAJDYZ010012389">
    <property type="protein sequence ID" value="CAD1480652.1"/>
    <property type="molecule type" value="Genomic_DNA"/>
</dbReference>
<protein>
    <submittedName>
        <fullName evidence="1">Uncharacterized protein</fullName>
    </submittedName>
</protein>
<gene>
    <name evidence="1" type="ORF">MHI_LOCUS955363</name>
</gene>
<dbReference type="Proteomes" id="UP000752696">
    <property type="component" value="Unassembled WGS sequence"/>
</dbReference>